<feature type="compositionally biased region" description="Low complexity" evidence="1">
    <location>
        <begin position="90"/>
        <end position="100"/>
    </location>
</feature>
<dbReference type="Proteomes" id="UP000193986">
    <property type="component" value="Unassembled WGS sequence"/>
</dbReference>
<keyword evidence="4" id="KW-1185">Reference proteome</keyword>
<dbReference type="AlphaFoldDB" id="A0A1Y2AF43"/>
<evidence type="ECO:0000256" key="1">
    <source>
        <dbReference type="SAM" id="MobiDB-lite"/>
    </source>
</evidence>
<proteinExistence type="predicted"/>
<evidence type="ECO:0000313" key="4">
    <source>
        <dbReference type="Proteomes" id="UP000193986"/>
    </source>
</evidence>
<accession>A0A1Y2AF43</accession>
<gene>
    <name evidence="3" type="ORF">BCR39DRAFT_83264</name>
</gene>
<dbReference type="EMBL" id="MCFC01000131">
    <property type="protein sequence ID" value="ORY20575.1"/>
    <property type="molecule type" value="Genomic_DNA"/>
</dbReference>
<dbReference type="InParanoid" id="A0A1Y2AF43"/>
<keyword evidence="2" id="KW-0732">Signal</keyword>
<evidence type="ECO:0000313" key="3">
    <source>
        <dbReference type="EMBL" id="ORY20575.1"/>
    </source>
</evidence>
<comment type="caution">
    <text evidence="3">The sequence shown here is derived from an EMBL/GenBank/DDBJ whole genome shotgun (WGS) entry which is preliminary data.</text>
</comment>
<protein>
    <submittedName>
        <fullName evidence="3">Uncharacterized protein</fullName>
    </submittedName>
</protein>
<feature type="region of interest" description="Disordered" evidence="1">
    <location>
        <begin position="83"/>
        <end position="103"/>
    </location>
</feature>
<name>A0A1Y2AF43_9TREE</name>
<sequence>MIISSLLIYCAMLSIAKRPIPPLRSLQCMPDTFLVPCDLHRWKTKGILFHSLTQQRYVLEITVTIAVLSFCFVYSVADRHPPMTETKEVSSPSSTSGMSGKRSKGAFLPRLHVYLRLLERKKRAALIQNRLASY</sequence>
<feature type="signal peptide" evidence="2">
    <location>
        <begin position="1"/>
        <end position="16"/>
    </location>
</feature>
<feature type="chain" id="PRO_5012395298" evidence="2">
    <location>
        <begin position="17"/>
        <end position="134"/>
    </location>
</feature>
<organism evidence="3 4">
    <name type="scientific">Naematelia encephala</name>
    <dbReference type="NCBI Taxonomy" id="71784"/>
    <lineage>
        <taxon>Eukaryota</taxon>
        <taxon>Fungi</taxon>
        <taxon>Dikarya</taxon>
        <taxon>Basidiomycota</taxon>
        <taxon>Agaricomycotina</taxon>
        <taxon>Tremellomycetes</taxon>
        <taxon>Tremellales</taxon>
        <taxon>Naemateliaceae</taxon>
        <taxon>Naematelia</taxon>
    </lineage>
</organism>
<reference evidence="3 4" key="1">
    <citation type="submission" date="2016-07" db="EMBL/GenBank/DDBJ databases">
        <title>Pervasive Adenine N6-methylation of Active Genes in Fungi.</title>
        <authorList>
            <consortium name="DOE Joint Genome Institute"/>
            <person name="Mondo S.J."/>
            <person name="Dannebaum R.O."/>
            <person name="Kuo R.C."/>
            <person name="Labutti K."/>
            <person name="Haridas S."/>
            <person name="Kuo A."/>
            <person name="Salamov A."/>
            <person name="Ahrendt S.R."/>
            <person name="Lipzen A."/>
            <person name="Sullivan W."/>
            <person name="Andreopoulos W.B."/>
            <person name="Clum A."/>
            <person name="Lindquist E."/>
            <person name="Daum C."/>
            <person name="Ramamoorthy G.K."/>
            <person name="Gryganskyi A."/>
            <person name="Culley D."/>
            <person name="Magnuson J.K."/>
            <person name="James T.Y."/>
            <person name="O'Malley M.A."/>
            <person name="Stajich J.E."/>
            <person name="Spatafora J.W."/>
            <person name="Visel A."/>
            <person name="Grigoriev I.V."/>
        </authorList>
    </citation>
    <scope>NUCLEOTIDE SEQUENCE [LARGE SCALE GENOMIC DNA]</scope>
    <source>
        <strain evidence="3 4">68-887.2</strain>
    </source>
</reference>
<evidence type="ECO:0000256" key="2">
    <source>
        <dbReference type="SAM" id="SignalP"/>
    </source>
</evidence>